<dbReference type="Pfam" id="PF00013">
    <property type="entry name" value="KH_1"/>
    <property type="match status" value="2"/>
</dbReference>
<dbReference type="InterPro" id="IPR047554">
    <property type="entry name" value="BICC1_KH-I_rpt2"/>
</dbReference>
<keyword evidence="2" id="KW-0217">Developmental protein</keyword>
<comment type="caution">
    <text evidence="8">The sequence shown here is derived from an EMBL/GenBank/DDBJ whole genome shotgun (WGS) entry which is preliminary data.</text>
</comment>
<comment type="similarity">
    <text evidence="1">Belongs to the BicC family.</text>
</comment>
<reference evidence="9" key="1">
    <citation type="submission" date="2020-01" db="EMBL/GenBank/DDBJ databases">
        <title>Draft genome sequence of the Termite Coptotermes fromosanus.</title>
        <authorList>
            <person name="Itakura S."/>
            <person name="Yosikawa Y."/>
            <person name="Umezawa K."/>
        </authorList>
    </citation>
    <scope>NUCLEOTIDE SEQUENCE [LARGE SCALE GENOMIC DNA]</scope>
</reference>
<dbReference type="SMART" id="SM00454">
    <property type="entry name" value="SAM"/>
    <property type="match status" value="1"/>
</dbReference>
<dbReference type="PROSITE" id="PS50084">
    <property type="entry name" value="KH_TYPE_1"/>
    <property type="match status" value="2"/>
</dbReference>
<dbReference type="CDD" id="cd22420">
    <property type="entry name" value="KH-I_BICC1_rpt1"/>
    <property type="match status" value="1"/>
</dbReference>
<dbReference type="InterPro" id="IPR001660">
    <property type="entry name" value="SAM"/>
</dbReference>
<gene>
    <name evidence="8" type="ORF">Cfor_10456</name>
</gene>
<keyword evidence="3" id="KW-0677">Repeat</keyword>
<feature type="non-terminal residue" evidence="8">
    <location>
        <position position="865"/>
    </location>
</feature>
<dbReference type="CDD" id="cd22422">
    <property type="entry name" value="KH-I_BICC1_rpt3"/>
    <property type="match status" value="1"/>
</dbReference>
<dbReference type="EMBL" id="BLKM01007078">
    <property type="protein sequence ID" value="GFG29636.1"/>
    <property type="molecule type" value="Genomic_DNA"/>
</dbReference>
<evidence type="ECO:0000256" key="5">
    <source>
        <dbReference type="PROSITE-ProRule" id="PRU00117"/>
    </source>
</evidence>
<dbReference type="Pfam" id="PF00536">
    <property type="entry name" value="SAM_1"/>
    <property type="match status" value="1"/>
</dbReference>
<dbReference type="InterPro" id="IPR013761">
    <property type="entry name" value="SAM/pointed_sf"/>
</dbReference>
<sequence length="865" mass="94287">MHPDQKGSDTLSQVSDGGAAGTSVSGQGSSFGGSSENLREFVTALELSGIEELYEERFRVDRRKLEHMILGDDEALEHADSFFQKIMQETNTYIMWPSRLKIGAKTKKDPHVRVAGRREEVKVAKERIMEVLDTRGNRVTMKLDVSYTDHSHIIGKGGMTIKKVMEETGCHIHFPDSNRSNMNEKSNQVSIAGELEGVERARARVRKLTPLIFSFELPIVGTLQPLPDRNSPFLRSVQEKYNVHVMFRNCPKLYGTMVVVKGCEWEVTTVKKATLLVINHMCDSLASQIQVHMTMEISPQHHSIVLGKNSNNLKQIMQRTSTEIMFPDAGDPNIPNLKKSSICITGTINNVYLARQQLMGSLPIVLMFDLPEDMEVDSEEVSQLMRMLDVFISIRRKPKQNVVSVMIKGIERNATNVYEARNKLLSLEEPRVIADIPETYIPNASPPGTIYKDMYGSSGGICPVHSTLTMNTGCIGLPGISIPPLQTALTPPFPSPVGSIGNQWAGGFGSPTTIPATVPMGSLFHTPVLPQSTLNHLMNLQQHPLMLHQMGGGIVVPSVLSTDSSCNTLITGSSSSRNHMLGSFSKSSASLASDTKDNNVVSSLSSNTSSLSSPALSPQTSNSPVQKNGIQSDSASTDFCSMMSDLMNGTDRRAPGCEKKTLELAAQQSLNTLDFDKKLLAYQAMNTKPVPGNIRVPTSAWSGYGLSHSSPAPELEHRKKESFAASLLDEVYGTDVPTNSNLASPHSVFPSTSSECTDGPLSASNYLDSIPTSIVNQTAGLKPNDLGALLLGLRLEKYLKNFTDHEIDLTTFTSLTDADLREIGVSTVGARHKMLWLISTLKCHQNPFCGSAAPGAERKASSSLL</sequence>
<accession>A0A6L2PBB4</accession>
<dbReference type="InterPro" id="IPR004087">
    <property type="entry name" value="KH_dom"/>
</dbReference>
<dbReference type="FunFam" id="3.30.310.270:FF:000002">
    <property type="entry name" value="BicC family RNA binding protein 1"/>
    <property type="match status" value="1"/>
</dbReference>
<dbReference type="GO" id="GO:0005737">
    <property type="term" value="C:cytoplasm"/>
    <property type="evidence" value="ECO:0007669"/>
    <property type="project" value="TreeGrafter"/>
</dbReference>
<feature type="domain" description="SAM" evidence="7">
    <location>
        <begin position="781"/>
        <end position="844"/>
    </location>
</feature>
<dbReference type="Gene3D" id="1.10.150.50">
    <property type="entry name" value="Transcription Factor, Ets-1"/>
    <property type="match status" value="1"/>
</dbReference>
<dbReference type="SUPFAM" id="SSF47769">
    <property type="entry name" value="SAM/Pointed domain"/>
    <property type="match status" value="1"/>
</dbReference>
<dbReference type="InterPro" id="IPR004088">
    <property type="entry name" value="KH_dom_type_1"/>
</dbReference>
<evidence type="ECO:0000313" key="9">
    <source>
        <dbReference type="Proteomes" id="UP000502823"/>
    </source>
</evidence>
<dbReference type="Gene3D" id="3.30.1370.10">
    <property type="entry name" value="K Homology domain, type 1"/>
    <property type="match status" value="1"/>
</dbReference>
<dbReference type="PANTHER" id="PTHR10627">
    <property type="entry name" value="SCP160"/>
    <property type="match status" value="1"/>
</dbReference>
<name>A0A6L2PBB4_COPFO</name>
<dbReference type="Proteomes" id="UP000502823">
    <property type="component" value="Unassembled WGS sequence"/>
</dbReference>
<dbReference type="CDD" id="cd22421">
    <property type="entry name" value="KH-I_BICC1_rpt2"/>
    <property type="match status" value="1"/>
</dbReference>
<dbReference type="GO" id="GO:0003723">
    <property type="term" value="F:RNA binding"/>
    <property type="evidence" value="ECO:0007669"/>
    <property type="project" value="UniProtKB-UniRule"/>
</dbReference>
<evidence type="ECO:0000256" key="1">
    <source>
        <dbReference type="ARBA" id="ARBA00007662"/>
    </source>
</evidence>
<dbReference type="InParanoid" id="A0A6L2PBB4"/>
<dbReference type="Pfam" id="PF24234">
    <property type="entry name" value="KH_BICC1_1st"/>
    <property type="match status" value="1"/>
</dbReference>
<evidence type="ECO:0000256" key="6">
    <source>
        <dbReference type="SAM" id="MobiDB-lite"/>
    </source>
</evidence>
<dbReference type="AlphaFoldDB" id="A0A6L2PBB4"/>
<dbReference type="InterPro" id="IPR047549">
    <property type="entry name" value="BICC1_KH-I_rpt1"/>
</dbReference>
<evidence type="ECO:0000259" key="7">
    <source>
        <dbReference type="PROSITE" id="PS50105"/>
    </source>
</evidence>
<dbReference type="Gene3D" id="3.30.310.270">
    <property type="match status" value="2"/>
</dbReference>
<dbReference type="OrthoDB" id="271862at2759"/>
<evidence type="ECO:0000256" key="2">
    <source>
        <dbReference type="ARBA" id="ARBA00022473"/>
    </source>
</evidence>
<protein>
    <recommendedName>
        <fullName evidence="7">SAM domain-containing protein</fullName>
    </recommendedName>
</protein>
<keyword evidence="9" id="KW-1185">Reference proteome</keyword>
<feature type="region of interest" description="Disordered" evidence="6">
    <location>
        <begin position="598"/>
        <end position="634"/>
    </location>
</feature>
<dbReference type="SMART" id="SM00322">
    <property type="entry name" value="KH"/>
    <property type="match status" value="3"/>
</dbReference>
<feature type="compositionally biased region" description="Polar residues" evidence="6">
    <location>
        <begin position="622"/>
        <end position="634"/>
    </location>
</feature>
<keyword evidence="4 5" id="KW-0694">RNA-binding</keyword>
<feature type="region of interest" description="Disordered" evidence="6">
    <location>
        <begin position="1"/>
        <end position="34"/>
    </location>
</feature>
<organism evidence="8 9">
    <name type="scientific">Coptotermes formosanus</name>
    <name type="common">Formosan subterranean termite</name>
    <dbReference type="NCBI Taxonomy" id="36987"/>
    <lineage>
        <taxon>Eukaryota</taxon>
        <taxon>Metazoa</taxon>
        <taxon>Ecdysozoa</taxon>
        <taxon>Arthropoda</taxon>
        <taxon>Hexapoda</taxon>
        <taxon>Insecta</taxon>
        <taxon>Pterygota</taxon>
        <taxon>Neoptera</taxon>
        <taxon>Polyneoptera</taxon>
        <taxon>Dictyoptera</taxon>
        <taxon>Blattodea</taxon>
        <taxon>Blattoidea</taxon>
        <taxon>Termitoidae</taxon>
        <taxon>Rhinotermitidae</taxon>
        <taxon>Coptotermes</taxon>
    </lineage>
</organism>
<evidence type="ECO:0000313" key="8">
    <source>
        <dbReference type="EMBL" id="GFG29636.1"/>
    </source>
</evidence>
<dbReference type="InterPro" id="IPR054727">
    <property type="entry name" value="BICC1_KH"/>
</dbReference>
<dbReference type="FunCoup" id="A0A6L2PBB4">
    <property type="interactions" value="107"/>
</dbReference>
<dbReference type="PANTHER" id="PTHR10627:SF69">
    <property type="entry name" value="PROTEIN BICAUDAL C"/>
    <property type="match status" value="1"/>
</dbReference>
<dbReference type="Pfam" id="PF22985">
    <property type="entry name" value="KH_BICC1"/>
    <property type="match status" value="2"/>
</dbReference>
<feature type="compositionally biased region" description="Low complexity" evidence="6">
    <location>
        <begin position="21"/>
        <end position="34"/>
    </location>
</feature>
<dbReference type="GO" id="GO:0010468">
    <property type="term" value="P:regulation of gene expression"/>
    <property type="evidence" value="ECO:0007669"/>
    <property type="project" value="UniProtKB-ARBA"/>
</dbReference>
<dbReference type="PROSITE" id="PS50105">
    <property type="entry name" value="SAM_DOMAIN"/>
    <property type="match status" value="1"/>
</dbReference>
<dbReference type="InterPro" id="IPR047553">
    <property type="entry name" value="BICC1_KH-I_rpt3"/>
</dbReference>
<dbReference type="InterPro" id="IPR036612">
    <property type="entry name" value="KH_dom_type_1_sf"/>
</dbReference>
<proteinExistence type="inferred from homology"/>
<feature type="compositionally biased region" description="Low complexity" evidence="6">
    <location>
        <begin position="598"/>
        <end position="621"/>
    </location>
</feature>
<evidence type="ECO:0000256" key="3">
    <source>
        <dbReference type="ARBA" id="ARBA00022737"/>
    </source>
</evidence>
<evidence type="ECO:0000256" key="4">
    <source>
        <dbReference type="ARBA" id="ARBA00022884"/>
    </source>
</evidence>
<dbReference type="SUPFAM" id="SSF54791">
    <property type="entry name" value="Eukaryotic type KH-domain (KH-domain type I)"/>
    <property type="match status" value="3"/>
</dbReference>